<evidence type="ECO:0000256" key="1">
    <source>
        <dbReference type="SAM" id="SignalP"/>
    </source>
</evidence>
<evidence type="ECO:0000313" key="4">
    <source>
        <dbReference type="Proteomes" id="UP001234343"/>
    </source>
</evidence>
<dbReference type="EMBL" id="JAUCBP010000011">
    <property type="protein sequence ID" value="MDM7861549.1"/>
    <property type="molecule type" value="Genomic_DNA"/>
</dbReference>
<dbReference type="Gene3D" id="2.120.10.30">
    <property type="entry name" value="TolB, C-terminal domain"/>
    <property type="match status" value="1"/>
</dbReference>
<reference evidence="3 4" key="1">
    <citation type="submission" date="2023-06" db="EMBL/GenBank/DDBJ databases">
        <title>Alteromonas sp. ASW11-36 isolated from intertidal sand.</title>
        <authorList>
            <person name="Li Y."/>
        </authorList>
    </citation>
    <scope>NUCLEOTIDE SEQUENCE [LARGE SCALE GENOMIC DNA]</scope>
    <source>
        <strain evidence="3 4">ASW11-36</strain>
    </source>
</reference>
<proteinExistence type="predicted"/>
<dbReference type="RefSeq" id="WP_289366156.1">
    <property type="nucleotide sequence ID" value="NZ_JAUCBP010000011.1"/>
</dbReference>
<comment type="caution">
    <text evidence="3">The sequence shown here is derived from an EMBL/GenBank/DDBJ whole genome shotgun (WGS) entry which is preliminary data.</text>
</comment>
<accession>A0ABT7SZD5</accession>
<dbReference type="PANTHER" id="PTHR19328:SF75">
    <property type="entry name" value="ALDOSE SUGAR DEHYDROGENASE YLII"/>
    <property type="match status" value="1"/>
</dbReference>
<dbReference type="EC" id="1.1.5.-" evidence="3"/>
<dbReference type="Proteomes" id="UP001234343">
    <property type="component" value="Unassembled WGS sequence"/>
</dbReference>
<dbReference type="InterPro" id="IPR011042">
    <property type="entry name" value="6-blade_b-propeller_TolB-like"/>
</dbReference>
<gene>
    <name evidence="3" type="ORF">QTP81_13185</name>
</gene>
<dbReference type="InterPro" id="IPR011041">
    <property type="entry name" value="Quinoprot_gluc/sorb_DH_b-prop"/>
</dbReference>
<protein>
    <submittedName>
        <fullName evidence="3">PQQ-dependent sugar dehydrogenase</fullName>
        <ecNumber evidence="3">1.1.5.-</ecNumber>
    </submittedName>
</protein>
<organism evidence="3 4">
    <name type="scientific">Alteromonas arenosi</name>
    <dbReference type="NCBI Taxonomy" id="3055817"/>
    <lineage>
        <taxon>Bacteria</taxon>
        <taxon>Pseudomonadati</taxon>
        <taxon>Pseudomonadota</taxon>
        <taxon>Gammaproteobacteria</taxon>
        <taxon>Alteromonadales</taxon>
        <taxon>Alteromonadaceae</taxon>
        <taxon>Alteromonas/Salinimonas group</taxon>
        <taxon>Alteromonas</taxon>
    </lineage>
</organism>
<dbReference type="PANTHER" id="PTHR19328">
    <property type="entry name" value="HEDGEHOG-INTERACTING PROTEIN"/>
    <property type="match status" value="1"/>
</dbReference>
<feature type="chain" id="PRO_5046430709" evidence="1">
    <location>
        <begin position="22"/>
        <end position="367"/>
    </location>
</feature>
<dbReference type="SUPFAM" id="SSF50952">
    <property type="entry name" value="Soluble quinoprotein glucose dehydrogenase"/>
    <property type="match status" value="1"/>
</dbReference>
<name>A0ABT7SZD5_9ALTE</name>
<feature type="domain" description="Glucose/Sorbosone dehydrogenase" evidence="2">
    <location>
        <begin position="39"/>
        <end position="362"/>
    </location>
</feature>
<keyword evidence="3" id="KW-0560">Oxidoreductase</keyword>
<sequence>MKTSKWLAATSFALFSTAVLAHNHGGAGVKVNELAEGLVHPWGMVQLPNGDFIINERPGTMRRFSAGTLSAPILGVPEVVAQNQGGLLGITADPNFADNNTIYFCYSSPGEGGSTSTVARATLSGNALTDVDVIFTAGPRIDIGFHFGCRVVIDDAGHLFVSLGDRGSQREEAQNTDNHIGTVVRINTDGSVPTDNPFVDGAAPEVFSYGHRNVQGMTVHPETGAVWTHEHGPKGGDEVNIVKKAANYGWPVITYGVNYNDTPVSDITEKAGMEQPLTYWDPSIAPSGMDFYEGDAFAAWQGNLLIGSLKFDHLRRIELDENNKVVAEHELLRDREERIRDVIVGNDGFIYLLTDEPNGKLLQLMPQ</sequence>
<keyword evidence="1" id="KW-0732">Signal</keyword>
<dbReference type="InterPro" id="IPR012938">
    <property type="entry name" value="Glc/Sorbosone_DH"/>
</dbReference>
<evidence type="ECO:0000313" key="3">
    <source>
        <dbReference type="EMBL" id="MDM7861549.1"/>
    </source>
</evidence>
<dbReference type="Pfam" id="PF07995">
    <property type="entry name" value="GSDH"/>
    <property type="match status" value="1"/>
</dbReference>
<dbReference type="GO" id="GO:0016491">
    <property type="term" value="F:oxidoreductase activity"/>
    <property type="evidence" value="ECO:0007669"/>
    <property type="project" value="UniProtKB-KW"/>
</dbReference>
<keyword evidence="4" id="KW-1185">Reference proteome</keyword>
<feature type="signal peptide" evidence="1">
    <location>
        <begin position="1"/>
        <end position="21"/>
    </location>
</feature>
<evidence type="ECO:0000259" key="2">
    <source>
        <dbReference type="Pfam" id="PF07995"/>
    </source>
</evidence>